<dbReference type="InterPro" id="IPR011055">
    <property type="entry name" value="Dup_hybrid_motif"/>
</dbReference>
<name>A0A2M9CS66_9BACT</name>
<dbReference type="OrthoDB" id="9810477at2"/>
<protein>
    <submittedName>
        <fullName evidence="2">Murein DD-endopeptidase MepM/ murein hydrolase activator NlpD</fullName>
    </submittedName>
</protein>
<dbReference type="Pfam" id="PF01551">
    <property type="entry name" value="Peptidase_M23"/>
    <property type="match status" value="1"/>
</dbReference>
<dbReference type="Proteomes" id="UP000230000">
    <property type="component" value="Unassembled WGS sequence"/>
</dbReference>
<reference evidence="2 3" key="1">
    <citation type="submission" date="2017-11" db="EMBL/GenBank/DDBJ databases">
        <title>Genomic Encyclopedia of Archaeal and Bacterial Type Strains, Phase II (KMG-II): From Individual Species to Whole Genera.</title>
        <authorList>
            <person name="Goeker M."/>
        </authorList>
    </citation>
    <scope>NUCLEOTIDE SEQUENCE [LARGE SCALE GENOMIC DNA]</scope>
    <source>
        <strain evidence="2 3">DSM 27268</strain>
    </source>
</reference>
<evidence type="ECO:0000313" key="3">
    <source>
        <dbReference type="Proteomes" id="UP000230000"/>
    </source>
</evidence>
<evidence type="ECO:0000259" key="1">
    <source>
        <dbReference type="Pfam" id="PF01551"/>
    </source>
</evidence>
<dbReference type="FunFam" id="2.70.70.10:FF:000006">
    <property type="entry name" value="M23 family peptidase"/>
    <property type="match status" value="1"/>
</dbReference>
<dbReference type="Gene3D" id="2.70.70.10">
    <property type="entry name" value="Glucose Permease (Domain IIA)"/>
    <property type="match status" value="1"/>
</dbReference>
<organism evidence="2 3">
    <name type="scientific">Thermoflavifilum aggregans</name>
    <dbReference type="NCBI Taxonomy" id="454188"/>
    <lineage>
        <taxon>Bacteria</taxon>
        <taxon>Pseudomonadati</taxon>
        <taxon>Bacteroidota</taxon>
        <taxon>Chitinophagia</taxon>
        <taxon>Chitinophagales</taxon>
        <taxon>Chitinophagaceae</taxon>
        <taxon>Thermoflavifilum</taxon>
    </lineage>
</organism>
<proteinExistence type="predicted"/>
<dbReference type="GO" id="GO:0004222">
    <property type="term" value="F:metalloendopeptidase activity"/>
    <property type="evidence" value="ECO:0007669"/>
    <property type="project" value="TreeGrafter"/>
</dbReference>
<accession>A0A2M9CS66</accession>
<dbReference type="EMBL" id="PGFG01000001">
    <property type="protein sequence ID" value="PJJ74780.1"/>
    <property type="molecule type" value="Genomic_DNA"/>
</dbReference>
<dbReference type="SUPFAM" id="SSF51261">
    <property type="entry name" value="Duplicated hybrid motif"/>
    <property type="match status" value="1"/>
</dbReference>
<keyword evidence="3" id="KW-1185">Reference proteome</keyword>
<dbReference type="InterPro" id="IPR050570">
    <property type="entry name" value="Cell_wall_metabolism_enzyme"/>
</dbReference>
<dbReference type="RefSeq" id="WP_100313470.1">
    <property type="nucleotide sequence ID" value="NZ_PGFG01000001.1"/>
</dbReference>
<dbReference type="PANTHER" id="PTHR21666:SF286">
    <property type="entry name" value="LIPOPROTEIN NLPD"/>
    <property type="match status" value="1"/>
</dbReference>
<evidence type="ECO:0000313" key="2">
    <source>
        <dbReference type="EMBL" id="PJJ74780.1"/>
    </source>
</evidence>
<gene>
    <name evidence="2" type="ORF">BXY57_0342</name>
</gene>
<keyword evidence="2" id="KW-0378">Hydrolase</keyword>
<dbReference type="CDD" id="cd12797">
    <property type="entry name" value="M23_peptidase"/>
    <property type="match status" value="1"/>
</dbReference>
<sequence>MKKIKYYYDTRSLRYERWVMPLWMKLLRTAGILLAILFTAILIFLLASPFLDTPHDKMLRQDLLAMREQYHVLTGQLHRMEQQLHELQSRDNQIYRAIFAASPIPDSLRAHEQARIAEMDMLDGLSNMQLISNAAAMIRDIEHRIHVQNQSYAELDSLVQNKQKLLASIPAIEPIPDEDINRIASGFGYRIDPIYKTRKFHPGIDFAASEGTPVYATGNGVVEWSGMDESGYGIHVIIRHGFGYETLYGHMEKTVVKKGQQVKRGQIIGYVGSSGKSTGPHCHYEVIRNGVKVNPVYFFYNDITPQQYERILKMAAANNQSLD</sequence>
<comment type="caution">
    <text evidence="2">The sequence shown here is derived from an EMBL/GenBank/DDBJ whole genome shotgun (WGS) entry which is preliminary data.</text>
</comment>
<dbReference type="PANTHER" id="PTHR21666">
    <property type="entry name" value="PEPTIDASE-RELATED"/>
    <property type="match status" value="1"/>
</dbReference>
<dbReference type="AlphaFoldDB" id="A0A2M9CS66"/>
<feature type="domain" description="M23ase beta-sheet core" evidence="1">
    <location>
        <begin position="200"/>
        <end position="295"/>
    </location>
</feature>
<dbReference type="InterPro" id="IPR016047">
    <property type="entry name" value="M23ase_b-sheet_dom"/>
</dbReference>